<proteinExistence type="predicted"/>
<evidence type="ECO:0000313" key="2">
    <source>
        <dbReference type="Proteomes" id="UP000011592"/>
    </source>
</evidence>
<name>L9YX08_9EURY</name>
<dbReference type="AlphaFoldDB" id="L9YX08"/>
<gene>
    <name evidence="1" type="ORF">C486_15104</name>
</gene>
<dbReference type="EMBL" id="AOIJ01000061">
    <property type="protein sequence ID" value="ELY77443.1"/>
    <property type="molecule type" value="Genomic_DNA"/>
</dbReference>
<protein>
    <submittedName>
        <fullName evidence="1">Uncharacterized protein</fullName>
    </submittedName>
</protein>
<dbReference type="RefSeq" id="WP_008457320.1">
    <property type="nucleotide sequence ID" value="NZ_AOIJ01000061.1"/>
</dbReference>
<reference evidence="1 2" key="1">
    <citation type="journal article" date="2014" name="PLoS Genet.">
        <title>Phylogenetically driven sequencing of extremely halophilic archaea reveals strategies for static and dynamic osmo-response.</title>
        <authorList>
            <person name="Becker E.A."/>
            <person name="Seitzer P.M."/>
            <person name="Tritt A."/>
            <person name="Larsen D."/>
            <person name="Krusor M."/>
            <person name="Yao A.I."/>
            <person name="Wu D."/>
            <person name="Madern D."/>
            <person name="Eisen J.A."/>
            <person name="Darling A.E."/>
            <person name="Facciotti M.T."/>
        </authorList>
    </citation>
    <scope>NUCLEOTIDE SEQUENCE [LARGE SCALE GENOMIC DNA]</scope>
    <source>
        <strain evidence="1 2">JCM 14663</strain>
    </source>
</reference>
<keyword evidence="2" id="KW-1185">Reference proteome</keyword>
<accession>L9YX08</accession>
<dbReference type="Proteomes" id="UP000011592">
    <property type="component" value="Unassembled WGS sequence"/>
</dbReference>
<sequence length="62" mass="6523">MLDVAHLESLAALQRDLDRGSVLSQLGDITPGGLAGVSERFHEPVTGKGFGRLGIDALDGHR</sequence>
<evidence type="ECO:0000313" key="1">
    <source>
        <dbReference type="EMBL" id="ELY77443.1"/>
    </source>
</evidence>
<comment type="caution">
    <text evidence="1">The sequence shown here is derived from an EMBL/GenBank/DDBJ whole genome shotgun (WGS) entry which is preliminary data.</text>
</comment>
<organism evidence="1 2">
    <name type="scientific">Natrinema gari JCM 14663</name>
    <dbReference type="NCBI Taxonomy" id="1230459"/>
    <lineage>
        <taxon>Archaea</taxon>
        <taxon>Methanobacteriati</taxon>
        <taxon>Methanobacteriota</taxon>
        <taxon>Stenosarchaea group</taxon>
        <taxon>Halobacteria</taxon>
        <taxon>Halobacteriales</taxon>
        <taxon>Natrialbaceae</taxon>
        <taxon>Natrinema</taxon>
    </lineage>
</organism>